<gene>
    <name evidence="5" type="ORF">DMN91_006344</name>
    <name evidence="4" type="ORF">X777_12095</name>
</gene>
<dbReference type="InterPro" id="IPR022617">
    <property type="entry name" value="Rad60/SUMO-like_dom"/>
</dbReference>
<evidence type="ECO:0000256" key="1">
    <source>
        <dbReference type="ARBA" id="ARBA00004123"/>
    </source>
</evidence>
<dbReference type="Pfam" id="PF11976">
    <property type="entry name" value="Rad60-SLD"/>
    <property type="match status" value="1"/>
</dbReference>
<keyword evidence="2" id="KW-0539">Nucleus</keyword>
<dbReference type="PANTHER" id="PTHR47187:SF1">
    <property type="entry name" value="NFATC2-INTERACTING PROTEIN"/>
    <property type="match status" value="1"/>
</dbReference>
<keyword evidence="6" id="KW-1185">Reference proteome</keyword>
<organism evidence="4 6">
    <name type="scientific">Ooceraea biroi</name>
    <name type="common">Clonal raider ant</name>
    <name type="synonym">Cerapachys biroi</name>
    <dbReference type="NCBI Taxonomy" id="2015173"/>
    <lineage>
        <taxon>Eukaryota</taxon>
        <taxon>Metazoa</taxon>
        <taxon>Ecdysozoa</taxon>
        <taxon>Arthropoda</taxon>
        <taxon>Hexapoda</taxon>
        <taxon>Insecta</taxon>
        <taxon>Pterygota</taxon>
        <taxon>Neoptera</taxon>
        <taxon>Endopterygota</taxon>
        <taxon>Hymenoptera</taxon>
        <taxon>Apocrita</taxon>
        <taxon>Aculeata</taxon>
        <taxon>Formicoidea</taxon>
        <taxon>Formicidae</taxon>
        <taxon>Dorylinae</taxon>
        <taxon>Ooceraea</taxon>
    </lineage>
</organism>
<evidence type="ECO:0000256" key="2">
    <source>
        <dbReference type="ARBA" id="ARBA00023242"/>
    </source>
</evidence>
<evidence type="ECO:0000313" key="4">
    <source>
        <dbReference type="EMBL" id="EZA49550.1"/>
    </source>
</evidence>
<evidence type="ECO:0000313" key="6">
    <source>
        <dbReference type="Proteomes" id="UP000053097"/>
    </source>
</evidence>
<dbReference type="CDD" id="cd01763">
    <property type="entry name" value="Ubl_SUMO_like"/>
    <property type="match status" value="1"/>
</dbReference>
<reference evidence="4 6" key="1">
    <citation type="journal article" date="2014" name="Curr. Biol.">
        <title>The genome of the clonal raider ant Cerapachys biroi.</title>
        <authorList>
            <person name="Oxley P.R."/>
            <person name="Ji L."/>
            <person name="Fetter-Pruneda I."/>
            <person name="McKenzie S.K."/>
            <person name="Li C."/>
            <person name="Hu H."/>
            <person name="Zhang G."/>
            <person name="Kronauer D.J."/>
        </authorList>
    </citation>
    <scope>NUCLEOTIDE SEQUENCE [LARGE SCALE GENOMIC DNA]</scope>
</reference>
<comment type="subcellular location">
    <subcellularLocation>
        <location evidence="1">Nucleus</location>
    </subcellularLocation>
</comment>
<reference evidence="5" key="3">
    <citation type="submission" date="2018-07" db="EMBL/GenBank/DDBJ databases">
        <authorList>
            <person name="Mckenzie S.K."/>
            <person name="Kronauer D.J.C."/>
        </authorList>
    </citation>
    <scope>NUCLEOTIDE SEQUENCE</scope>
    <source>
        <strain evidence="5">Clonal line C1</strain>
    </source>
</reference>
<dbReference type="OMA" id="FANCARQ"/>
<dbReference type="STRING" id="2015173.A0A026W0K0"/>
<dbReference type="GO" id="GO:0045944">
    <property type="term" value="P:positive regulation of transcription by RNA polymerase II"/>
    <property type="evidence" value="ECO:0007669"/>
    <property type="project" value="TreeGrafter"/>
</dbReference>
<protein>
    <recommendedName>
        <fullName evidence="3">Ubiquitin-like domain-containing protein</fullName>
    </recommendedName>
</protein>
<dbReference type="PROSITE" id="PS50053">
    <property type="entry name" value="UBIQUITIN_2"/>
    <property type="match status" value="1"/>
</dbReference>
<evidence type="ECO:0000259" key="3">
    <source>
        <dbReference type="PROSITE" id="PS50053"/>
    </source>
</evidence>
<dbReference type="InterPro" id="IPR000626">
    <property type="entry name" value="Ubiquitin-like_dom"/>
</dbReference>
<dbReference type="SUPFAM" id="SSF54236">
    <property type="entry name" value="Ubiquitin-like"/>
    <property type="match status" value="2"/>
</dbReference>
<reference evidence="5 7" key="2">
    <citation type="journal article" date="2018" name="Genome Res.">
        <title>The genomic architecture and molecular evolution of ant odorant receptors.</title>
        <authorList>
            <person name="McKenzie S.K."/>
            <person name="Kronauer D.J.C."/>
        </authorList>
    </citation>
    <scope>NUCLEOTIDE SEQUENCE [LARGE SCALE GENOMIC DNA]</scope>
    <source>
        <strain evidence="5">Clonal line C1</strain>
    </source>
</reference>
<name>A0A026W0K0_OOCBI</name>
<dbReference type="Proteomes" id="UP000053097">
    <property type="component" value="Unassembled WGS sequence"/>
</dbReference>
<sequence length="194" mass="22108">MEQEPKAITELCKNDTITLSDEDACSEDENYEINVKICWRSSRLDRLSMHRHDSFKRIFQHYADLEKVSIDEILMMKKDKIINRTDTPASLKLSVIDILDGGIVNPGMNTLFEDKSNDNTCSIKIQTANKKQSLTILLQKNQRFKMLLASCAEQFGVKESSLKLYFDGEQISPTDTPESLDLEEEACVDLHISA</sequence>
<evidence type="ECO:0000313" key="7">
    <source>
        <dbReference type="Proteomes" id="UP000279307"/>
    </source>
</evidence>
<dbReference type="InterPro" id="IPR029071">
    <property type="entry name" value="Ubiquitin-like_domsf"/>
</dbReference>
<dbReference type="Proteomes" id="UP000279307">
    <property type="component" value="Chromosome 6"/>
</dbReference>
<dbReference type="InterPro" id="IPR052324">
    <property type="entry name" value="NFATC2-Int_DNA_Repair"/>
</dbReference>
<accession>A0A026W0K0</accession>
<feature type="domain" description="Ubiquitin-like" evidence="3">
    <location>
        <begin position="121"/>
        <end position="194"/>
    </location>
</feature>
<dbReference type="EMBL" id="KK107503">
    <property type="protein sequence ID" value="EZA49550.1"/>
    <property type="molecule type" value="Genomic_DNA"/>
</dbReference>
<dbReference type="EMBL" id="QOIP01000006">
    <property type="protein sequence ID" value="RLU21965.1"/>
    <property type="molecule type" value="Genomic_DNA"/>
</dbReference>
<dbReference type="OrthoDB" id="442921at2759"/>
<dbReference type="GO" id="GO:0005634">
    <property type="term" value="C:nucleus"/>
    <property type="evidence" value="ECO:0007669"/>
    <property type="project" value="UniProtKB-SubCell"/>
</dbReference>
<dbReference type="Gene3D" id="3.10.20.90">
    <property type="entry name" value="Phosphatidylinositol 3-kinase Catalytic Subunit, Chain A, domain 1"/>
    <property type="match status" value="2"/>
</dbReference>
<dbReference type="AlphaFoldDB" id="A0A026W0K0"/>
<proteinExistence type="predicted"/>
<dbReference type="PANTHER" id="PTHR47187">
    <property type="entry name" value="NFATC2-INTERACTING PROTEIN"/>
    <property type="match status" value="1"/>
</dbReference>
<evidence type="ECO:0000313" key="5">
    <source>
        <dbReference type="EMBL" id="RLU21965.1"/>
    </source>
</evidence>